<dbReference type="EMBL" id="JACHGN010000016">
    <property type="protein sequence ID" value="MBB5137014.1"/>
    <property type="molecule type" value="Genomic_DNA"/>
</dbReference>
<evidence type="ECO:0000256" key="1">
    <source>
        <dbReference type="SAM" id="MobiDB-lite"/>
    </source>
</evidence>
<dbReference type="Pfam" id="PF00144">
    <property type="entry name" value="Beta-lactamase"/>
    <property type="match status" value="1"/>
</dbReference>
<gene>
    <name evidence="3" type="ORF">HNP84_006766</name>
</gene>
<dbReference type="InterPro" id="IPR012338">
    <property type="entry name" value="Beta-lactam/transpept-like"/>
</dbReference>
<evidence type="ECO:0000259" key="2">
    <source>
        <dbReference type="Pfam" id="PF00144"/>
    </source>
</evidence>
<dbReference type="PANTHER" id="PTHR46825">
    <property type="entry name" value="D-ALANYL-D-ALANINE-CARBOXYPEPTIDASE/ENDOPEPTIDASE AMPH"/>
    <property type="match status" value="1"/>
</dbReference>
<dbReference type="Gene3D" id="3.40.710.10">
    <property type="entry name" value="DD-peptidase/beta-lactamase superfamily"/>
    <property type="match status" value="1"/>
</dbReference>
<reference evidence="3 4" key="1">
    <citation type="submission" date="2020-08" db="EMBL/GenBank/DDBJ databases">
        <title>Genomic Encyclopedia of Type Strains, Phase IV (KMG-IV): sequencing the most valuable type-strain genomes for metagenomic binning, comparative biology and taxonomic classification.</title>
        <authorList>
            <person name="Goeker M."/>
        </authorList>
    </citation>
    <scope>NUCLEOTIDE SEQUENCE [LARGE SCALE GENOMIC DNA]</scope>
    <source>
        <strain evidence="3 4">DSM 45615</strain>
    </source>
</reference>
<dbReference type="InterPro" id="IPR050491">
    <property type="entry name" value="AmpC-like"/>
</dbReference>
<accession>A0A840P6Q4</accession>
<keyword evidence="4" id="KW-1185">Reference proteome</keyword>
<comment type="caution">
    <text evidence="3">The sequence shown here is derived from an EMBL/GenBank/DDBJ whole genome shotgun (WGS) entry which is preliminary data.</text>
</comment>
<feature type="region of interest" description="Disordered" evidence="1">
    <location>
        <begin position="101"/>
        <end position="128"/>
    </location>
</feature>
<dbReference type="AlphaFoldDB" id="A0A840P6Q4"/>
<feature type="domain" description="Beta-lactamase-related" evidence="2">
    <location>
        <begin position="26"/>
        <end position="90"/>
    </location>
</feature>
<evidence type="ECO:0000313" key="4">
    <source>
        <dbReference type="Proteomes" id="UP000578449"/>
    </source>
</evidence>
<dbReference type="SUPFAM" id="SSF56601">
    <property type="entry name" value="beta-lactamase/transpeptidase-like"/>
    <property type="match status" value="1"/>
</dbReference>
<protein>
    <submittedName>
        <fullName evidence="3">CubicO group peptidase (Beta-lactamase class C family)</fullName>
    </submittedName>
</protein>
<name>A0A840P6Q4_9ACTN</name>
<proteinExistence type="predicted"/>
<dbReference type="Proteomes" id="UP000578449">
    <property type="component" value="Unassembled WGS sequence"/>
</dbReference>
<feature type="compositionally biased region" description="Polar residues" evidence="1">
    <location>
        <begin position="112"/>
        <end position="121"/>
    </location>
</feature>
<feature type="region of interest" description="Disordered" evidence="1">
    <location>
        <begin position="1"/>
        <end position="31"/>
    </location>
</feature>
<dbReference type="PANTHER" id="PTHR46825:SF7">
    <property type="entry name" value="D-ALANYL-D-ALANINE CARBOXYPEPTIDASE"/>
    <property type="match status" value="1"/>
</dbReference>
<sequence>MHDERGEWAGSAGARELGHSGEPPIDGHVRIGSNTKTFIATVVLRLVAEGRVGLDTPVDDHLPEFGLDRRITVRMLLEHTSGVLDFTGEYFEDGTFAPGIPATTAGREWVDKSTSPGTTRPGSPAAVT</sequence>
<evidence type="ECO:0000313" key="3">
    <source>
        <dbReference type="EMBL" id="MBB5137014.1"/>
    </source>
</evidence>
<dbReference type="InterPro" id="IPR001466">
    <property type="entry name" value="Beta-lactam-related"/>
</dbReference>
<organism evidence="3 4">
    <name type="scientific">Thermocatellispora tengchongensis</name>
    <dbReference type="NCBI Taxonomy" id="1073253"/>
    <lineage>
        <taxon>Bacteria</taxon>
        <taxon>Bacillati</taxon>
        <taxon>Actinomycetota</taxon>
        <taxon>Actinomycetes</taxon>
        <taxon>Streptosporangiales</taxon>
        <taxon>Streptosporangiaceae</taxon>
        <taxon>Thermocatellispora</taxon>
    </lineage>
</organism>